<evidence type="ECO:0000259" key="3">
    <source>
        <dbReference type="Pfam" id="PF24883"/>
    </source>
</evidence>
<keyword evidence="1" id="KW-0677">Repeat</keyword>
<dbReference type="SUPFAM" id="SSF50978">
    <property type="entry name" value="WD40 repeat-like"/>
    <property type="match status" value="1"/>
</dbReference>
<dbReference type="InterPro" id="IPR056884">
    <property type="entry name" value="NPHP3-like_N"/>
</dbReference>
<keyword evidence="2" id="KW-0853">WD repeat</keyword>
<dbReference type="InterPro" id="IPR015943">
    <property type="entry name" value="WD40/YVTN_repeat-like_dom_sf"/>
</dbReference>
<dbReference type="Pfam" id="PF24883">
    <property type="entry name" value="NPHP3_N"/>
    <property type="match status" value="1"/>
</dbReference>
<dbReference type="SUPFAM" id="SSF52540">
    <property type="entry name" value="P-loop containing nucleoside triphosphate hydrolases"/>
    <property type="match status" value="1"/>
</dbReference>
<gene>
    <name evidence="4" type="ORF">AA0119_g13441</name>
</gene>
<keyword evidence="5" id="KW-1185">Reference proteome</keyword>
<dbReference type="InterPro" id="IPR036322">
    <property type="entry name" value="WD40_repeat_dom_sf"/>
</dbReference>
<evidence type="ECO:0000256" key="1">
    <source>
        <dbReference type="ARBA" id="ARBA00022737"/>
    </source>
</evidence>
<evidence type="ECO:0000313" key="4">
    <source>
        <dbReference type="EMBL" id="RYN82210.1"/>
    </source>
</evidence>
<protein>
    <recommendedName>
        <fullName evidence="3">Nephrocystin 3-like N-terminal domain-containing protein</fullName>
    </recommendedName>
</protein>
<dbReference type="PROSITE" id="PS50082">
    <property type="entry name" value="WD_REPEATS_2"/>
    <property type="match status" value="1"/>
</dbReference>
<dbReference type="PROSITE" id="PS50294">
    <property type="entry name" value="WD_REPEATS_REGION"/>
    <property type="match status" value="1"/>
</dbReference>
<dbReference type="SMART" id="SM00320">
    <property type="entry name" value="WD40"/>
    <property type="match status" value="1"/>
</dbReference>
<feature type="repeat" description="WD" evidence="2">
    <location>
        <begin position="656"/>
        <end position="697"/>
    </location>
</feature>
<dbReference type="Gene3D" id="3.40.50.300">
    <property type="entry name" value="P-loop containing nucleotide triphosphate hydrolases"/>
    <property type="match status" value="1"/>
</dbReference>
<feature type="domain" description="Nephrocystin 3-like N-terminal" evidence="3">
    <location>
        <begin position="80"/>
        <end position="239"/>
    </location>
</feature>
<name>A0ABY0FRZ1_9PLEO</name>
<dbReference type="EMBL" id="PDXF01000256">
    <property type="protein sequence ID" value="RYN82210.1"/>
    <property type="molecule type" value="Genomic_DNA"/>
</dbReference>
<comment type="caution">
    <text evidence="4">The sequence shown here is derived from an EMBL/GenBank/DDBJ whole genome shotgun (WGS) entry which is preliminary data.</text>
</comment>
<sequence>MASGALPHSLHVQGTSATNGGQTFAGLNLGTINYASSDKNSPPNDTLNALPTARDAPFNAYQRQHDPTCLPDTRVDLLREIHVWADGDDSPSIFWLSGLAGTGKSTIAQTVAAHYHAKSRLAASFFFSRAGGDVSHAGKFITSIAVQLASSIPALKRKICDAIQKHSDIASQSLDEQWRELVLGPLSRLENKEGQSKYVLVVDALDECDDQNNVQIILQRLAEVQSLQGVQLRVLLTSRPEVPIEYGFTQVRREEHHDFVLHDIAPAVIEHDIAVFLRHQLGLVQQKCQLKAGWLEEGAIVRLVQNSGGLFIWAATACRFIAEDSQLAEARLCSLLHQGGSGTLPLPLPPERKLDEIYTTVLTSSMRGEYTEAESQTLHELFRQVVGPVVTIQNPLSITSLAELLGKDVATLRRILTNLHSVLDVPKADSSAIRLLHPSFRDFLLSPSRCSNSQFCMGERTVHGEMHKHCLEVMLKHLRRDMCNLQDPGARTADLSQIEVDRHIPAHVQYACRFWVYHCQRSDVDTSSSSDIKAFFHKHFLHWLESLALLSRVSEAVDMVYTLDSMFPLNLEANSTSTAPLGEALYSLKDVVHDATRFVLAFRPVLEEAPLQVYYACLVFSPKSSVIREMFSKQAPGWLAYMPEVLENWGACLQTLKGHSLGVNAVAFSPDGKTLASASRDETVKVWDAGSGKALQTLKGH</sequence>
<dbReference type="InterPro" id="IPR001680">
    <property type="entry name" value="WD40_rpt"/>
</dbReference>
<dbReference type="InterPro" id="IPR027417">
    <property type="entry name" value="P-loop_NTPase"/>
</dbReference>
<accession>A0ABY0FRZ1</accession>
<dbReference type="Gene3D" id="2.130.10.10">
    <property type="entry name" value="YVTN repeat-like/Quinoprotein amine dehydrogenase"/>
    <property type="match status" value="1"/>
</dbReference>
<proteinExistence type="predicted"/>
<organism evidence="4 5">
    <name type="scientific">Alternaria tenuissima</name>
    <dbReference type="NCBI Taxonomy" id="119927"/>
    <lineage>
        <taxon>Eukaryota</taxon>
        <taxon>Fungi</taxon>
        <taxon>Dikarya</taxon>
        <taxon>Ascomycota</taxon>
        <taxon>Pezizomycotina</taxon>
        <taxon>Dothideomycetes</taxon>
        <taxon>Pleosporomycetidae</taxon>
        <taxon>Pleosporales</taxon>
        <taxon>Pleosporineae</taxon>
        <taxon>Pleosporaceae</taxon>
        <taxon>Alternaria</taxon>
        <taxon>Alternaria sect. Alternaria</taxon>
        <taxon>Alternaria alternata complex</taxon>
    </lineage>
</organism>
<dbReference type="Pfam" id="PF00400">
    <property type="entry name" value="WD40"/>
    <property type="match status" value="1"/>
</dbReference>
<dbReference type="PANTHER" id="PTHR10039">
    <property type="entry name" value="AMELOGENIN"/>
    <property type="match status" value="1"/>
</dbReference>
<evidence type="ECO:0000313" key="5">
    <source>
        <dbReference type="Proteomes" id="UP000293195"/>
    </source>
</evidence>
<reference evidence="5" key="1">
    <citation type="journal article" date="2019" name="bioRxiv">
        <title>Genomics, evolutionary history and diagnostics of the Alternaria alternata species group including apple and Asian pear pathotypes.</title>
        <authorList>
            <person name="Armitage A.D."/>
            <person name="Cockerton H.M."/>
            <person name="Sreenivasaprasad S."/>
            <person name="Woodhall J.W."/>
            <person name="Lane C.R."/>
            <person name="Harrison R.J."/>
            <person name="Clarkson J.P."/>
        </authorList>
    </citation>
    <scope>NUCLEOTIDE SEQUENCE [LARGE SCALE GENOMIC DNA]</scope>
    <source>
        <strain evidence="5">FERA 635</strain>
    </source>
</reference>
<dbReference type="Proteomes" id="UP000293195">
    <property type="component" value="Unassembled WGS sequence"/>
</dbReference>
<evidence type="ECO:0000256" key="2">
    <source>
        <dbReference type="PROSITE-ProRule" id="PRU00221"/>
    </source>
</evidence>
<feature type="non-terminal residue" evidence="4">
    <location>
        <position position="701"/>
    </location>
</feature>